<dbReference type="GO" id="GO:0032839">
    <property type="term" value="C:dendrite cytoplasm"/>
    <property type="evidence" value="ECO:0007669"/>
    <property type="project" value="GOC"/>
</dbReference>
<dbReference type="Pfam" id="PF16482">
    <property type="entry name" value="Staufen_C"/>
    <property type="match status" value="1"/>
</dbReference>
<dbReference type="GO" id="GO:0035418">
    <property type="term" value="P:protein localization to synapse"/>
    <property type="evidence" value="ECO:0007669"/>
    <property type="project" value="TreeGrafter"/>
</dbReference>
<dbReference type="AlphaFoldDB" id="A0A915AZQ0"/>
<dbReference type="WBParaSite" id="PgR021_g055_t01">
    <property type="protein sequence ID" value="PgR021_g055_t01"/>
    <property type="gene ID" value="PgR021_g055"/>
</dbReference>
<dbReference type="InterPro" id="IPR032478">
    <property type="entry name" value="Staufen_C"/>
</dbReference>
<keyword evidence="1" id="KW-0677">Repeat</keyword>
<dbReference type="PANTHER" id="PTHR46054:SF3">
    <property type="entry name" value="MATERNAL EFFECT PROTEIN STAUFEN"/>
    <property type="match status" value="1"/>
</dbReference>
<dbReference type="Pfam" id="PF00035">
    <property type="entry name" value="dsrm"/>
    <property type="match status" value="3"/>
</dbReference>
<feature type="region of interest" description="Disordered" evidence="4">
    <location>
        <begin position="577"/>
        <end position="615"/>
    </location>
</feature>
<dbReference type="PANTHER" id="PTHR46054">
    <property type="entry name" value="MATERNAL EFFECT PROTEIN STAUFEN"/>
    <property type="match status" value="1"/>
</dbReference>
<feature type="domain" description="DRBM" evidence="5">
    <location>
        <begin position="357"/>
        <end position="428"/>
    </location>
</feature>
<evidence type="ECO:0000256" key="2">
    <source>
        <dbReference type="ARBA" id="ARBA00022884"/>
    </source>
</evidence>
<keyword evidence="6" id="KW-1185">Reference proteome</keyword>
<evidence type="ECO:0000259" key="5">
    <source>
        <dbReference type="PROSITE" id="PS50137"/>
    </source>
</evidence>
<feature type="region of interest" description="Disordered" evidence="4">
    <location>
        <begin position="126"/>
        <end position="146"/>
    </location>
</feature>
<feature type="domain" description="DRBM" evidence="5">
    <location>
        <begin position="825"/>
        <end position="895"/>
    </location>
</feature>
<dbReference type="PROSITE" id="PS50137">
    <property type="entry name" value="DS_RBD"/>
    <property type="match status" value="4"/>
</dbReference>
<accession>A0A915AZQ0</accession>
<feature type="region of interest" description="Disordered" evidence="4">
    <location>
        <begin position="650"/>
        <end position="687"/>
    </location>
</feature>
<evidence type="ECO:0000256" key="1">
    <source>
        <dbReference type="ARBA" id="ARBA00022737"/>
    </source>
</evidence>
<feature type="compositionally biased region" description="Basic and acidic residues" evidence="4">
    <location>
        <begin position="301"/>
        <end position="311"/>
    </location>
</feature>
<dbReference type="SUPFAM" id="SSF54768">
    <property type="entry name" value="dsRNA-binding domain-like"/>
    <property type="match status" value="4"/>
</dbReference>
<feature type="domain" description="DRBM" evidence="5">
    <location>
        <begin position="473"/>
        <end position="542"/>
    </location>
</feature>
<organism evidence="6 7">
    <name type="scientific">Parascaris univalens</name>
    <name type="common">Nematode worm</name>
    <dbReference type="NCBI Taxonomy" id="6257"/>
    <lineage>
        <taxon>Eukaryota</taxon>
        <taxon>Metazoa</taxon>
        <taxon>Ecdysozoa</taxon>
        <taxon>Nematoda</taxon>
        <taxon>Chromadorea</taxon>
        <taxon>Rhabditida</taxon>
        <taxon>Spirurina</taxon>
        <taxon>Ascaridomorpha</taxon>
        <taxon>Ascaridoidea</taxon>
        <taxon>Ascarididae</taxon>
        <taxon>Parascaris</taxon>
    </lineage>
</organism>
<dbReference type="CDD" id="cd19857">
    <property type="entry name" value="DSRM_STAU_rpt1"/>
    <property type="match status" value="1"/>
</dbReference>
<dbReference type="SMART" id="SM00358">
    <property type="entry name" value="DSRM"/>
    <property type="match status" value="3"/>
</dbReference>
<reference evidence="7" key="1">
    <citation type="submission" date="2022-11" db="UniProtKB">
        <authorList>
            <consortium name="WormBaseParasite"/>
        </authorList>
    </citation>
    <scope>IDENTIFICATION</scope>
</reference>
<evidence type="ECO:0000256" key="3">
    <source>
        <dbReference type="PROSITE-ProRule" id="PRU00266"/>
    </source>
</evidence>
<dbReference type="CDD" id="cd19860">
    <property type="entry name" value="DSRM_STAU_rpt4"/>
    <property type="match status" value="1"/>
</dbReference>
<proteinExistence type="predicted"/>
<keyword evidence="2 3" id="KW-0694">RNA-binding</keyword>
<dbReference type="GO" id="GO:0008298">
    <property type="term" value="P:intracellular mRNA localization"/>
    <property type="evidence" value="ECO:0007669"/>
    <property type="project" value="TreeGrafter"/>
</dbReference>
<dbReference type="Gene3D" id="3.30.160.20">
    <property type="match status" value="5"/>
</dbReference>
<dbReference type="GO" id="GO:0043025">
    <property type="term" value="C:neuronal cell body"/>
    <property type="evidence" value="ECO:0007669"/>
    <property type="project" value="TreeGrafter"/>
</dbReference>
<dbReference type="FunFam" id="3.30.160.20:FF:000007">
    <property type="entry name" value="Double-stranded RNA-binding protein Staufen homolog 1"/>
    <property type="match status" value="2"/>
</dbReference>
<feature type="domain" description="DRBM" evidence="5">
    <location>
        <begin position="64"/>
        <end position="132"/>
    </location>
</feature>
<evidence type="ECO:0000313" key="7">
    <source>
        <dbReference type="WBParaSite" id="PgR021_g055_t01"/>
    </source>
</evidence>
<dbReference type="InterPro" id="IPR051740">
    <property type="entry name" value="DRBM-containing_protein"/>
</dbReference>
<sequence length="906" mass="98623">MLDSPPAVVTIAANAVSATNGDSTKKSPAFKPQPWCGQHLTGQEPAPLKNVYNYAQLDECKEKTPMCRIAELARFNKLKHEYKLMDESGPAHKKRFTVSLILTPDQVFDGCGASIKKAQQAAADAALKATTLPRPPQRNQQKKLKKDPRNPLILLSYVAHHLGFEPNFVEMGAPIYTMPPSFLPAPGRHLPNGGFVPMLGDRLLPPPTPPFAHICPPPLPMMLPPGGIIPAYAPPPHIAQRVYQVRLTLSNDMPEFIGKGPTKQKAKLNAATQALLHLGPTLIALEAQLKNGSNIALQNGNRKDGEDRGVEKQTVAKASDEECSEQSTGSGSENGASPTPDGSLQSAAVNKNGKPKSAISKIHECALQMRMNVEFEILREEGPAHDRHYLLRCKMISPDEVIIADGEGGSKKIAKQNACALMLTKLKSLETSPIFIASAIFKSQKKASLPKEIKRKTIIKDMKMDPEYGHQINPVSRLMQVMQARKENEPKFQLVAEHGQSRYKEFVVEVTCGDGLRCEGSGPNKKLAKRAAAEAMLARIGYVKPMPKPGKSLLKKRNESHEYSCNEETPLEIGVFNPDELISPTNSVTTPQDEKGSQSPAADCGTPPKESVSEVTLSVTASIGSQVMTFADVDQAARADDHHRVWGTAISESTSFPDADSNRVKRDRESGSGDAPTHPVTPSTKRRVTFSNEVSACPPPDDSSYPSALITPLKSEMLFVSKIRRRGRDSKKVLSEEQKTQMAEMAREFLAGWNAAENASLVKANTSDMPKVDTSIGMFVLSPPELAQQMSQLSLGATMPRQQCATPMGPFWSPTGTPEALIIETARRRLERIAETIKFSISYSDFPKAQNDSEQQYFSLVSLGIEKPIVCHGGGTSEEAAHDNAAYNALIALSTYDLPITTVESI</sequence>
<name>A0A915AZQ0_PARUN</name>
<dbReference type="GO" id="GO:0007281">
    <property type="term" value="P:germ cell development"/>
    <property type="evidence" value="ECO:0007669"/>
    <property type="project" value="TreeGrafter"/>
</dbReference>
<dbReference type="InterPro" id="IPR014720">
    <property type="entry name" value="dsRBD_dom"/>
</dbReference>
<feature type="region of interest" description="Disordered" evidence="4">
    <location>
        <begin position="296"/>
        <end position="355"/>
    </location>
</feature>
<dbReference type="GO" id="GO:0005886">
    <property type="term" value="C:plasma membrane"/>
    <property type="evidence" value="ECO:0007669"/>
    <property type="project" value="TreeGrafter"/>
</dbReference>
<evidence type="ECO:0000313" key="6">
    <source>
        <dbReference type="Proteomes" id="UP000887569"/>
    </source>
</evidence>
<dbReference type="CDD" id="cd19861">
    <property type="entry name" value="DSRM_STAU_rpt5"/>
    <property type="match status" value="1"/>
</dbReference>
<dbReference type="GO" id="GO:0098964">
    <property type="term" value="P:anterograde dendritic transport of messenger ribonucleoprotein complex"/>
    <property type="evidence" value="ECO:0007669"/>
    <property type="project" value="TreeGrafter"/>
</dbReference>
<dbReference type="Proteomes" id="UP000887569">
    <property type="component" value="Unplaced"/>
</dbReference>
<feature type="compositionally biased region" description="Polar residues" evidence="4">
    <location>
        <begin position="325"/>
        <end position="349"/>
    </location>
</feature>
<protein>
    <submittedName>
        <fullName evidence="7">DRBM domain-containing protein</fullName>
    </submittedName>
</protein>
<dbReference type="GO" id="GO:0003725">
    <property type="term" value="F:double-stranded RNA binding"/>
    <property type="evidence" value="ECO:0007669"/>
    <property type="project" value="TreeGrafter"/>
</dbReference>
<dbReference type="GO" id="GO:0010494">
    <property type="term" value="C:cytoplasmic stress granule"/>
    <property type="evidence" value="ECO:0007669"/>
    <property type="project" value="TreeGrafter"/>
</dbReference>
<dbReference type="GO" id="GO:0003729">
    <property type="term" value="F:mRNA binding"/>
    <property type="evidence" value="ECO:0007669"/>
    <property type="project" value="TreeGrafter"/>
</dbReference>
<feature type="compositionally biased region" description="Basic and acidic residues" evidence="4">
    <location>
        <begin position="660"/>
        <end position="671"/>
    </location>
</feature>
<evidence type="ECO:0000256" key="4">
    <source>
        <dbReference type="SAM" id="MobiDB-lite"/>
    </source>
</evidence>